<organism evidence="3 4">
    <name type="scientific">Paramarasmius palmivorus</name>
    <dbReference type="NCBI Taxonomy" id="297713"/>
    <lineage>
        <taxon>Eukaryota</taxon>
        <taxon>Fungi</taxon>
        <taxon>Dikarya</taxon>
        <taxon>Basidiomycota</taxon>
        <taxon>Agaricomycotina</taxon>
        <taxon>Agaricomycetes</taxon>
        <taxon>Agaricomycetidae</taxon>
        <taxon>Agaricales</taxon>
        <taxon>Marasmiineae</taxon>
        <taxon>Marasmiaceae</taxon>
        <taxon>Paramarasmius</taxon>
    </lineage>
</organism>
<accession>A0AAW0D5A7</accession>
<dbReference type="InterPro" id="IPR011032">
    <property type="entry name" value="GroES-like_sf"/>
</dbReference>
<dbReference type="Gene3D" id="3.90.180.10">
    <property type="entry name" value="Medium-chain alcohol dehydrogenases, catalytic domain"/>
    <property type="match status" value="1"/>
</dbReference>
<reference evidence="3 4" key="1">
    <citation type="submission" date="2024-01" db="EMBL/GenBank/DDBJ databases">
        <title>A draft genome for a cacao thread blight-causing isolate of Paramarasmius palmivorus.</title>
        <authorList>
            <person name="Baruah I.K."/>
            <person name="Bukari Y."/>
            <person name="Amoako-Attah I."/>
            <person name="Meinhardt L.W."/>
            <person name="Bailey B.A."/>
            <person name="Cohen S.P."/>
        </authorList>
    </citation>
    <scope>NUCLEOTIDE SEQUENCE [LARGE SCALE GENOMIC DNA]</scope>
    <source>
        <strain evidence="3 4">GH-12</strain>
    </source>
</reference>
<proteinExistence type="predicted"/>
<dbReference type="InterPro" id="IPR045010">
    <property type="entry name" value="MDR_fam"/>
</dbReference>
<dbReference type="PANTHER" id="PTHR43205">
    <property type="entry name" value="PROSTAGLANDIN REDUCTASE"/>
    <property type="match status" value="1"/>
</dbReference>
<dbReference type="EMBL" id="JAYKXP010000019">
    <property type="protein sequence ID" value="KAK7047625.1"/>
    <property type="molecule type" value="Genomic_DNA"/>
</dbReference>
<sequence length="365" mass="40246">MAPVRNARVILGEMPDPMSYPDPDKSVLYDPTPTIDIDTIPLNGGFLVKSLVFSIDPYLRGTMRPGGYVVGQPIYGFGLGVVIRSESPEVKPGDHVEGGLTFEEYSIRSTLRGSNPVMNLTLIENKENIPWTAYVGVAGMPGRTAFYGWKEYSKAKKGEVIFVSTGAGPVGSLVIQLAKREGLKVIACAGSDEKVQLIKDFGADVAFNYKTTKTRDVLAKEGPIDMYDDSRTFFPIAINSLLRLCSRYWDHVGGEMLDDALVATKEYARIIACGMISGYNSGNATPVRNLSQIMYKNVSLFGFYVFNLDRKYKEEFYRTIPALVAKGEIKYKEDVVYGLEKTGHAILAQQKGQNIGKSILIVSQE</sequence>
<dbReference type="CDD" id="cd05288">
    <property type="entry name" value="PGDH"/>
    <property type="match status" value="1"/>
</dbReference>
<dbReference type="Pfam" id="PF00107">
    <property type="entry name" value="ADH_zinc_N"/>
    <property type="match status" value="1"/>
</dbReference>
<dbReference type="AlphaFoldDB" id="A0AAW0D5A7"/>
<keyword evidence="1" id="KW-0560">Oxidoreductase</keyword>
<gene>
    <name evidence="3" type="ORF">VNI00_006393</name>
</gene>
<dbReference type="SUPFAM" id="SSF50129">
    <property type="entry name" value="GroES-like"/>
    <property type="match status" value="1"/>
</dbReference>
<protein>
    <recommendedName>
        <fullName evidence="2">Enoyl reductase (ER) domain-containing protein</fullName>
    </recommendedName>
</protein>
<evidence type="ECO:0000259" key="2">
    <source>
        <dbReference type="SMART" id="SM00829"/>
    </source>
</evidence>
<dbReference type="GO" id="GO:0016628">
    <property type="term" value="F:oxidoreductase activity, acting on the CH-CH group of donors, NAD or NADP as acceptor"/>
    <property type="evidence" value="ECO:0007669"/>
    <property type="project" value="InterPro"/>
</dbReference>
<evidence type="ECO:0000256" key="1">
    <source>
        <dbReference type="ARBA" id="ARBA00023002"/>
    </source>
</evidence>
<evidence type="ECO:0000313" key="3">
    <source>
        <dbReference type="EMBL" id="KAK7047625.1"/>
    </source>
</evidence>
<dbReference type="InterPro" id="IPR013149">
    <property type="entry name" value="ADH-like_C"/>
</dbReference>
<dbReference type="InterPro" id="IPR020843">
    <property type="entry name" value="ER"/>
</dbReference>
<dbReference type="InterPro" id="IPR041694">
    <property type="entry name" value="ADH_N_2"/>
</dbReference>
<feature type="domain" description="Enoyl reductase (ER)" evidence="2">
    <location>
        <begin position="46"/>
        <end position="360"/>
    </location>
</feature>
<evidence type="ECO:0000313" key="4">
    <source>
        <dbReference type="Proteomes" id="UP001383192"/>
    </source>
</evidence>
<dbReference type="Gene3D" id="3.40.50.720">
    <property type="entry name" value="NAD(P)-binding Rossmann-like Domain"/>
    <property type="match status" value="1"/>
</dbReference>
<keyword evidence="4" id="KW-1185">Reference proteome</keyword>
<name>A0AAW0D5A7_9AGAR</name>
<dbReference type="Proteomes" id="UP001383192">
    <property type="component" value="Unassembled WGS sequence"/>
</dbReference>
<dbReference type="InterPro" id="IPR036291">
    <property type="entry name" value="NAD(P)-bd_dom_sf"/>
</dbReference>
<comment type="caution">
    <text evidence="3">The sequence shown here is derived from an EMBL/GenBank/DDBJ whole genome shotgun (WGS) entry which is preliminary data.</text>
</comment>
<dbReference type="Pfam" id="PF16884">
    <property type="entry name" value="ADH_N_2"/>
    <property type="match status" value="1"/>
</dbReference>
<dbReference type="PANTHER" id="PTHR43205:SF7">
    <property type="entry name" value="PROSTAGLANDIN REDUCTASE 1"/>
    <property type="match status" value="1"/>
</dbReference>
<dbReference type="SUPFAM" id="SSF51735">
    <property type="entry name" value="NAD(P)-binding Rossmann-fold domains"/>
    <property type="match status" value="1"/>
</dbReference>
<dbReference type="SMART" id="SM00829">
    <property type="entry name" value="PKS_ER"/>
    <property type="match status" value="1"/>
</dbReference>